<comment type="caution">
    <text evidence="1">The sequence shown here is derived from an EMBL/GenBank/DDBJ whole genome shotgun (WGS) entry which is preliminary data.</text>
</comment>
<accession>A0A0V8RRF8</accession>
<sequence length="99" mass="10927">MGAEKAQLVVEALRRYDPGAQGLLASNETLAAEAVAWMVEKQGKRLPFTPEQLVEMLHSREALKRIVAGELRRQVLARTPENMTGTVEGMLDTVIREGP</sequence>
<protein>
    <submittedName>
        <fullName evidence="1">Uncharacterized protein</fullName>
    </submittedName>
</protein>
<dbReference type="RefSeq" id="WP_058371481.1">
    <property type="nucleotide sequence ID" value="NZ_LNTB01000002.1"/>
</dbReference>
<keyword evidence="2" id="KW-1185">Reference proteome</keyword>
<dbReference type="Proteomes" id="UP000053352">
    <property type="component" value="Unassembled WGS sequence"/>
</dbReference>
<dbReference type="STRING" id="2309.CF15_07995"/>
<dbReference type="AlphaFoldDB" id="A0A0V8RRF8"/>
<proteinExistence type="predicted"/>
<evidence type="ECO:0000313" key="1">
    <source>
        <dbReference type="EMBL" id="KSW10716.1"/>
    </source>
</evidence>
<gene>
    <name evidence="1" type="ORF">CF15_07995</name>
</gene>
<evidence type="ECO:0000313" key="2">
    <source>
        <dbReference type="Proteomes" id="UP000053352"/>
    </source>
</evidence>
<name>A0A0V8RRF8_PYROC</name>
<reference evidence="1 2" key="1">
    <citation type="submission" date="2015-11" db="EMBL/GenBank/DDBJ databases">
        <title>Genome sequence of Pyrodictium occultum PL-19, a marine hyperthermophilic archaeon isolated from Volcano, Italy.</title>
        <authorList>
            <person name="Utturkar S."/>
            <person name="Huber H."/>
            <person name="Leptihn S."/>
            <person name="Brown S."/>
            <person name="Stetter K.O."/>
            <person name="Podar M."/>
        </authorList>
    </citation>
    <scope>NUCLEOTIDE SEQUENCE [LARGE SCALE GENOMIC DNA]</scope>
    <source>
        <strain evidence="1 2">PL-19</strain>
    </source>
</reference>
<organism evidence="1 2">
    <name type="scientific">Pyrodictium occultum</name>
    <dbReference type="NCBI Taxonomy" id="2309"/>
    <lineage>
        <taxon>Archaea</taxon>
        <taxon>Thermoproteota</taxon>
        <taxon>Thermoprotei</taxon>
        <taxon>Desulfurococcales</taxon>
        <taxon>Pyrodictiaceae</taxon>
        <taxon>Pyrodictium</taxon>
    </lineage>
</organism>
<dbReference type="EMBL" id="LNTB01000002">
    <property type="protein sequence ID" value="KSW10716.1"/>
    <property type="molecule type" value="Genomic_DNA"/>
</dbReference>